<dbReference type="Proteomes" id="UP000237347">
    <property type="component" value="Unassembled WGS sequence"/>
</dbReference>
<reference evidence="1 2" key="1">
    <citation type="journal article" date="2018" name="Sci. Data">
        <title>The draft genome sequence of cork oak.</title>
        <authorList>
            <person name="Ramos A.M."/>
            <person name="Usie A."/>
            <person name="Barbosa P."/>
            <person name="Barros P.M."/>
            <person name="Capote T."/>
            <person name="Chaves I."/>
            <person name="Simoes F."/>
            <person name="Abreu I."/>
            <person name="Carrasquinho I."/>
            <person name="Faro C."/>
            <person name="Guimaraes J.B."/>
            <person name="Mendonca D."/>
            <person name="Nobrega F."/>
            <person name="Rodrigues L."/>
            <person name="Saibo N.J.M."/>
            <person name="Varela M.C."/>
            <person name="Egas C."/>
            <person name="Matos J."/>
            <person name="Miguel C.M."/>
            <person name="Oliveira M.M."/>
            <person name="Ricardo C.P."/>
            <person name="Goncalves S."/>
        </authorList>
    </citation>
    <scope>NUCLEOTIDE SEQUENCE [LARGE SCALE GENOMIC DNA]</scope>
    <source>
        <strain evidence="2">cv. HL8</strain>
    </source>
</reference>
<accession>A0AAW0LN68</accession>
<protein>
    <submittedName>
        <fullName evidence="1">Uncharacterized protein</fullName>
    </submittedName>
</protein>
<sequence length="136" mass="16185">MEYHQDSKKMALDRVKRKNWIHMPSYMDWMKSSIRKRFEESASRELKKEMGFDIAQSYIVTHWNDHGRPALDLLIQKSKENKGQVEKWAEPYIETMMTVQKMADPYIQGARKFTQPYFNQVMTVTEPYLDKVSVAS</sequence>
<evidence type="ECO:0000313" key="1">
    <source>
        <dbReference type="EMBL" id="KAK7853097.1"/>
    </source>
</evidence>
<dbReference type="AlphaFoldDB" id="A0AAW0LN68"/>
<evidence type="ECO:0000313" key="2">
    <source>
        <dbReference type="Proteomes" id="UP000237347"/>
    </source>
</evidence>
<organism evidence="1 2">
    <name type="scientific">Quercus suber</name>
    <name type="common">Cork oak</name>
    <dbReference type="NCBI Taxonomy" id="58331"/>
    <lineage>
        <taxon>Eukaryota</taxon>
        <taxon>Viridiplantae</taxon>
        <taxon>Streptophyta</taxon>
        <taxon>Embryophyta</taxon>
        <taxon>Tracheophyta</taxon>
        <taxon>Spermatophyta</taxon>
        <taxon>Magnoliopsida</taxon>
        <taxon>eudicotyledons</taxon>
        <taxon>Gunneridae</taxon>
        <taxon>Pentapetalae</taxon>
        <taxon>rosids</taxon>
        <taxon>fabids</taxon>
        <taxon>Fagales</taxon>
        <taxon>Fagaceae</taxon>
        <taxon>Quercus</taxon>
    </lineage>
</organism>
<keyword evidence="2" id="KW-1185">Reference proteome</keyword>
<proteinExistence type="predicted"/>
<comment type="caution">
    <text evidence="1">The sequence shown here is derived from an EMBL/GenBank/DDBJ whole genome shotgun (WGS) entry which is preliminary data.</text>
</comment>
<gene>
    <name evidence="1" type="ORF">CFP56_036850</name>
</gene>
<dbReference type="EMBL" id="PKMF04000068">
    <property type="protein sequence ID" value="KAK7853097.1"/>
    <property type="molecule type" value="Genomic_DNA"/>
</dbReference>
<name>A0AAW0LN68_QUESU</name>